<dbReference type="EMBL" id="NDIQ01000022">
    <property type="protein sequence ID" value="PRT57059.1"/>
    <property type="molecule type" value="Genomic_DNA"/>
</dbReference>
<evidence type="ECO:0000256" key="6">
    <source>
        <dbReference type="SAM" id="MobiDB-lite"/>
    </source>
</evidence>
<dbReference type="AlphaFoldDB" id="A0A2T0FQ26"/>
<protein>
    <submittedName>
        <fullName evidence="8">Large subunit GTPase 1</fullName>
    </submittedName>
</protein>
<reference evidence="8 9" key="1">
    <citation type="submission" date="2017-04" db="EMBL/GenBank/DDBJ databases">
        <title>Genome sequencing of [Candida] sorbophila.</title>
        <authorList>
            <person name="Ahn J.O."/>
        </authorList>
    </citation>
    <scope>NUCLEOTIDE SEQUENCE [LARGE SCALE GENOMIC DNA]</scope>
    <source>
        <strain evidence="8 9">DS02</strain>
    </source>
</reference>
<name>A0A2T0FQ26_9ASCO</name>
<keyword evidence="4" id="KW-0378">Hydrolase</keyword>
<keyword evidence="3" id="KW-0547">Nucleotide-binding</keyword>
<keyword evidence="9" id="KW-1185">Reference proteome</keyword>
<comment type="caution">
    <text evidence="8">The sequence shown here is derived from an EMBL/GenBank/DDBJ whole genome shotgun (WGS) entry which is preliminary data.</text>
</comment>
<sequence>MSYGGPLGPRPNSKKNANKLNSTGLGRSLVNERKNTKKTAGHSDRYTTEANAPNWVKLQSVTQERALDEFLSTAELADKDFTTERTANIRIIQIGGHDVAESSSGVLSDEQRARLVKRHYENAGRLTVPRRPKWTKEMSAHELDRLEKEAFLSWRRSLADLQENNDLLLTPFERNIEVWRQLWRVVDRSDLVVQIVDSRNPTLFRSIDLDNYVGEVGDGSKRTLLLVNKADLLSEKQLELWADYFREHGIQFAFFSARAALDKQEADELKGTMEEAEEVASEVPLNTTQVLSVAELESLFKTAAPNTDKQLQIGLVGYPNVGKSSTINALIGAKKVSVSSTPGKTKHFQTIKLSDEVMLCDCPGLVFPNFAQTSGDLVCNGVLPIDQLREYSGPVELVCQRIPLYFLEAVYGIHIFVRPKEEGGTGIPTAQELLSAYAKARGFMRQGGGDPDVSRAARIILKDYVNAKLLYCEPPPNYTGSDYNAGKYGLDALQTARRNQILDAIKAAHTGETLKVSEIDLAKEMQGLKFSSFDSTATASGRSRAKMQPTTMGDELDRNFFLASESQAITSVPFHLQNQIGSSKKHFKGKKKGGK</sequence>
<dbReference type="InterPro" id="IPR030378">
    <property type="entry name" value="G_CP_dom"/>
</dbReference>
<dbReference type="PANTHER" id="PTHR45709:SF2">
    <property type="entry name" value="LARGE SUBUNIT GTPASE 1 HOMOLOG"/>
    <property type="match status" value="1"/>
</dbReference>
<organism evidence="8 9">
    <name type="scientific">Wickerhamiella sorbophila</name>
    <dbReference type="NCBI Taxonomy" id="45607"/>
    <lineage>
        <taxon>Eukaryota</taxon>
        <taxon>Fungi</taxon>
        <taxon>Dikarya</taxon>
        <taxon>Ascomycota</taxon>
        <taxon>Saccharomycotina</taxon>
        <taxon>Dipodascomycetes</taxon>
        <taxon>Dipodascales</taxon>
        <taxon>Trichomonascaceae</taxon>
        <taxon>Wickerhamiella</taxon>
    </lineage>
</organism>
<evidence type="ECO:0000256" key="2">
    <source>
        <dbReference type="ARBA" id="ARBA00022490"/>
    </source>
</evidence>
<evidence type="ECO:0000259" key="7">
    <source>
        <dbReference type="PROSITE" id="PS51721"/>
    </source>
</evidence>
<dbReference type="Pfam" id="PF01926">
    <property type="entry name" value="MMR_HSR1"/>
    <property type="match status" value="1"/>
</dbReference>
<dbReference type="GO" id="GO:0000054">
    <property type="term" value="P:ribosomal subunit export from nucleus"/>
    <property type="evidence" value="ECO:0007669"/>
    <property type="project" value="TreeGrafter"/>
</dbReference>
<dbReference type="RefSeq" id="XP_024667004.1">
    <property type="nucleotide sequence ID" value="XM_024811236.1"/>
</dbReference>
<dbReference type="OrthoDB" id="61815at2759"/>
<keyword evidence="5" id="KW-0342">GTP-binding</keyword>
<evidence type="ECO:0000256" key="4">
    <source>
        <dbReference type="ARBA" id="ARBA00022801"/>
    </source>
</evidence>
<comment type="subcellular location">
    <subcellularLocation>
        <location evidence="1">Cytoplasm</location>
    </subcellularLocation>
</comment>
<dbReference type="PANTHER" id="PTHR45709">
    <property type="entry name" value="LARGE SUBUNIT GTPASE 1 HOMOLOG-RELATED"/>
    <property type="match status" value="1"/>
</dbReference>
<dbReference type="STRING" id="45607.A0A2T0FQ26"/>
<dbReference type="CDD" id="cd01857">
    <property type="entry name" value="HSR1_MMR1"/>
    <property type="match status" value="1"/>
</dbReference>
<evidence type="ECO:0000256" key="5">
    <source>
        <dbReference type="ARBA" id="ARBA00023134"/>
    </source>
</evidence>
<dbReference type="SUPFAM" id="SSF52540">
    <property type="entry name" value="P-loop containing nucleoside triphosphate hydrolases"/>
    <property type="match status" value="1"/>
</dbReference>
<dbReference type="GO" id="GO:0003924">
    <property type="term" value="F:GTPase activity"/>
    <property type="evidence" value="ECO:0007669"/>
    <property type="project" value="InterPro"/>
</dbReference>
<dbReference type="Gene3D" id="1.10.1580.10">
    <property type="match status" value="1"/>
</dbReference>
<evidence type="ECO:0000256" key="1">
    <source>
        <dbReference type="ARBA" id="ARBA00004496"/>
    </source>
</evidence>
<evidence type="ECO:0000313" key="8">
    <source>
        <dbReference type="EMBL" id="PRT57059.1"/>
    </source>
</evidence>
<dbReference type="GO" id="GO:0005829">
    <property type="term" value="C:cytosol"/>
    <property type="evidence" value="ECO:0007669"/>
    <property type="project" value="TreeGrafter"/>
</dbReference>
<dbReference type="InterPro" id="IPR023179">
    <property type="entry name" value="GTP-bd_ortho_bundle_sf"/>
</dbReference>
<accession>A0A2T0FQ26</accession>
<evidence type="ECO:0000313" key="9">
    <source>
        <dbReference type="Proteomes" id="UP000238350"/>
    </source>
</evidence>
<dbReference type="GeneID" id="36518427"/>
<feature type="domain" description="CP-type G" evidence="7">
    <location>
        <begin position="179"/>
        <end position="368"/>
    </location>
</feature>
<dbReference type="InterPro" id="IPR043358">
    <property type="entry name" value="GNL1-like"/>
</dbReference>
<keyword evidence="2" id="KW-0963">Cytoplasm</keyword>
<feature type="region of interest" description="Disordered" evidence="6">
    <location>
        <begin position="1"/>
        <end position="48"/>
    </location>
</feature>
<evidence type="ECO:0000256" key="3">
    <source>
        <dbReference type="ARBA" id="ARBA00022741"/>
    </source>
</evidence>
<dbReference type="Proteomes" id="UP000238350">
    <property type="component" value="Unassembled WGS sequence"/>
</dbReference>
<proteinExistence type="predicted"/>
<dbReference type="PROSITE" id="PS51721">
    <property type="entry name" value="G_CP"/>
    <property type="match status" value="1"/>
</dbReference>
<dbReference type="InterPro" id="IPR006073">
    <property type="entry name" value="GTP-bd"/>
</dbReference>
<dbReference type="InterPro" id="IPR027417">
    <property type="entry name" value="P-loop_NTPase"/>
</dbReference>
<dbReference type="Gene3D" id="3.40.50.300">
    <property type="entry name" value="P-loop containing nucleotide triphosphate hydrolases"/>
    <property type="match status" value="1"/>
</dbReference>
<gene>
    <name evidence="8" type="ORF">B9G98_04679</name>
</gene>
<dbReference type="GO" id="GO:0005525">
    <property type="term" value="F:GTP binding"/>
    <property type="evidence" value="ECO:0007669"/>
    <property type="project" value="UniProtKB-KW"/>
</dbReference>